<gene>
    <name evidence="1" type="ORF">MILVUS5_LOCUS39897</name>
</gene>
<dbReference type="Proteomes" id="UP001177021">
    <property type="component" value="Unassembled WGS sequence"/>
</dbReference>
<comment type="caution">
    <text evidence="1">The sequence shown here is derived from an EMBL/GenBank/DDBJ whole genome shotgun (WGS) entry which is preliminary data.</text>
</comment>
<dbReference type="EMBL" id="CASHSV030000823">
    <property type="protein sequence ID" value="CAJ2677385.1"/>
    <property type="molecule type" value="Genomic_DNA"/>
</dbReference>
<reference evidence="1" key="1">
    <citation type="submission" date="2023-10" db="EMBL/GenBank/DDBJ databases">
        <authorList>
            <person name="Rodriguez Cubillos JULIANA M."/>
            <person name="De Vega J."/>
        </authorList>
    </citation>
    <scope>NUCLEOTIDE SEQUENCE</scope>
</reference>
<evidence type="ECO:0000313" key="2">
    <source>
        <dbReference type="Proteomes" id="UP001177021"/>
    </source>
</evidence>
<organism evidence="1 2">
    <name type="scientific">Trifolium pratense</name>
    <name type="common">Red clover</name>
    <dbReference type="NCBI Taxonomy" id="57577"/>
    <lineage>
        <taxon>Eukaryota</taxon>
        <taxon>Viridiplantae</taxon>
        <taxon>Streptophyta</taxon>
        <taxon>Embryophyta</taxon>
        <taxon>Tracheophyta</taxon>
        <taxon>Spermatophyta</taxon>
        <taxon>Magnoliopsida</taxon>
        <taxon>eudicotyledons</taxon>
        <taxon>Gunneridae</taxon>
        <taxon>Pentapetalae</taxon>
        <taxon>rosids</taxon>
        <taxon>fabids</taxon>
        <taxon>Fabales</taxon>
        <taxon>Fabaceae</taxon>
        <taxon>Papilionoideae</taxon>
        <taxon>50 kb inversion clade</taxon>
        <taxon>NPAAA clade</taxon>
        <taxon>Hologalegina</taxon>
        <taxon>IRL clade</taxon>
        <taxon>Trifolieae</taxon>
        <taxon>Trifolium</taxon>
    </lineage>
</organism>
<sequence length="1327" mass="151249">MADHPSFMPPSIPKFDGFYDHWAELMENLLRSKEYWSLIENGVVVAPANATPDQIKAAEESKLKDLKVKNYLFQSIDRSILETILVRGTSRDIWESMRRKYQGSNKVKRAQLQSLRRDFEILCMKEGESVTEFFARTLAIANKMTSHGERLTDGNIVEKILRSMTSKFEYVVCSIEESHDVTTMSIDELQSSLLVHEGRMKIHKVKEEEQALKVSNSNLGRGSANSRGRGRTSSRGRGRGRSAASTSKEFVECYRCHKLGHYQNECPTWEENANFAEFDEHEEMLMMAQNQSNVNTNQVWFLDSGCSNHMIGTKEWLFDFDDTFRETVKLGDNSTMSVMGKGNVKISLQGKISVITDVYYLPNLRNNLLSIGQLQQKNLTIVFSKDTCKIFHEERGLIVSTPMTVNRMYILLCPVITPSCLKTAHDSEGSLWHHRYGHLSFKGLHTLAKKDMVNGLPLLQESQELCSDCVISKQHRDSIPKTSSWRATEKLELVHSDICGPITPTSNGGCRYFITFTDDYSRKTWTYPLKEKSSALAVFKRFKALVENESNQSIKCLRTDRGGEFLSDTFNEFCSEYGIKRQLTTAYTPQQNGVSERKNRTLMNVVRSMLNGRNVPKRFWPEAVVWATYVINRSPTLSVKNMTPEEAWRGTKPSVSFFKVFGCLGYVHVPDVKRKKLDAKGIKCVLLGVSEESKAYKLYDPIQKKIIISRDVVFDENQGWNWDEKNTSKVVEDYQSIDLEVTESMVGADEPTSSVNNGNHAGEENDQEDHADNSSTDEEETSLPPRTRKPPGWTRDYVTDLNSQEELQNLAAFCNNEDPISYDEAVKVKGWKQAMDQEIESIEKNNTWELVDLPKGVKKIGVKWVYKTKYNEHGEVEKLKARLVAKGYTQQYGVDFNEVFAPVARWDTIRAILAVAASKGWPVNQLDVKSAFLHGELVENVFVDQPPGYDKQDGKVYKLKKALYGLKQAPRAWYSKIESYFTEENFEKCPHEHTLFMKYDGKGNVLIVSIYVDDLIFTGSSALMFEEFKHSMERKFSMTDLGRMRFFLGVEVMQSDHGIFIYQQKYAKDLLMRFNMAQCNSVNSPIVPGNKLTKDQDGAIVDATNYRQIIGCLMYLLATRPDLTFSVCLIARYMEKPKEAHLMAAKRVMRYLKGTLNLGILYKRGEVLKLQGWSDSDYAGDFDDRKSTSGYVFMLGSSPISWSSKKQAIVTLSTTEAEFVAATACACQGIWLRRILEQLNQQQDCTVIHCDNSSSIKLSINPVLHGRSKHIDVRFYFLRDLTKDGVVKLIHCSTQDQIADIMTKALKLESFCKFRERLGLCDVHSLA</sequence>
<protein>
    <submittedName>
        <fullName evidence="1">Uncharacterized protein</fullName>
    </submittedName>
</protein>
<keyword evidence="2" id="KW-1185">Reference proteome</keyword>
<accession>A0ACB0M6T7</accession>
<name>A0ACB0M6T7_TRIPR</name>
<proteinExistence type="predicted"/>
<evidence type="ECO:0000313" key="1">
    <source>
        <dbReference type="EMBL" id="CAJ2677385.1"/>
    </source>
</evidence>